<feature type="transmembrane region" description="Helical" evidence="6">
    <location>
        <begin position="353"/>
        <end position="372"/>
    </location>
</feature>
<evidence type="ECO:0000256" key="1">
    <source>
        <dbReference type="ARBA" id="ARBA00004651"/>
    </source>
</evidence>
<feature type="transmembrane region" description="Helical" evidence="6">
    <location>
        <begin position="12"/>
        <end position="33"/>
    </location>
</feature>
<accession>A0A3D9AIH4</accession>
<proteinExistence type="predicted"/>
<feature type="transmembrane region" description="Helical" evidence="6">
    <location>
        <begin position="378"/>
        <end position="396"/>
    </location>
</feature>
<dbReference type="EMBL" id="QNVU01000062">
    <property type="protein sequence ID" value="REC41143.1"/>
    <property type="molecule type" value="Genomic_DNA"/>
</dbReference>
<dbReference type="PANTHER" id="PTHR30250">
    <property type="entry name" value="PST FAMILY PREDICTED COLANIC ACID TRANSPORTER"/>
    <property type="match status" value="1"/>
</dbReference>
<dbReference type="PANTHER" id="PTHR30250:SF11">
    <property type="entry name" value="O-ANTIGEN TRANSPORTER-RELATED"/>
    <property type="match status" value="1"/>
</dbReference>
<feature type="transmembrane region" description="Helical" evidence="6">
    <location>
        <begin position="117"/>
        <end position="133"/>
    </location>
</feature>
<protein>
    <recommendedName>
        <fullName evidence="9">Polysaccharide biosynthesis protein C-terminal domain-containing protein</fullName>
    </recommendedName>
</protein>
<evidence type="ECO:0000313" key="8">
    <source>
        <dbReference type="Proteomes" id="UP000256924"/>
    </source>
</evidence>
<feature type="transmembrane region" description="Helical" evidence="6">
    <location>
        <begin position="145"/>
        <end position="162"/>
    </location>
</feature>
<reference evidence="7 8" key="1">
    <citation type="journal article" date="2004" name="Emerg. Infect. Dis.">
        <title>Amoebae-resisting bacteria isolated from human nasal swabs by amoebal coculture.</title>
        <authorList>
            <person name="Greub G."/>
            <person name="La Scola B."/>
            <person name="Raoult D."/>
        </authorList>
    </citation>
    <scope>NUCLEOTIDE SEQUENCE [LARGE SCALE GENOMIC DNA]</scope>
    <source>
        <strain evidence="7 8">CCUG 51329</strain>
    </source>
</reference>
<feature type="transmembrane region" description="Helical" evidence="6">
    <location>
        <begin position="321"/>
        <end position="341"/>
    </location>
</feature>
<name>A0A3D9AIH4_9FLAO</name>
<evidence type="ECO:0000256" key="3">
    <source>
        <dbReference type="ARBA" id="ARBA00022692"/>
    </source>
</evidence>
<organism evidence="7 8">
    <name type="scientific">Candidatus Chryseobacterium massiliense</name>
    <dbReference type="NCBI Taxonomy" id="204089"/>
    <lineage>
        <taxon>Bacteria</taxon>
        <taxon>Pseudomonadati</taxon>
        <taxon>Bacteroidota</taxon>
        <taxon>Flavobacteriia</taxon>
        <taxon>Flavobacteriales</taxon>
        <taxon>Weeksellaceae</taxon>
        <taxon>Chryseobacterium group</taxon>
        <taxon>Chryseobacterium</taxon>
    </lineage>
</organism>
<feature type="transmembrane region" description="Helical" evidence="6">
    <location>
        <begin position="212"/>
        <end position="236"/>
    </location>
</feature>
<keyword evidence="4 6" id="KW-1133">Transmembrane helix</keyword>
<keyword evidence="8" id="KW-1185">Reference proteome</keyword>
<keyword evidence="3 6" id="KW-0812">Transmembrane</keyword>
<feature type="transmembrane region" description="Helical" evidence="6">
    <location>
        <begin position="283"/>
        <end position="305"/>
    </location>
</feature>
<dbReference type="Proteomes" id="UP000256924">
    <property type="component" value="Unassembled WGS sequence"/>
</dbReference>
<feature type="transmembrane region" description="Helical" evidence="6">
    <location>
        <begin position="80"/>
        <end position="105"/>
    </location>
</feature>
<evidence type="ECO:0000256" key="6">
    <source>
        <dbReference type="SAM" id="Phobius"/>
    </source>
</evidence>
<evidence type="ECO:0000256" key="4">
    <source>
        <dbReference type="ARBA" id="ARBA00022989"/>
    </source>
</evidence>
<evidence type="ECO:0000313" key="7">
    <source>
        <dbReference type="EMBL" id="REC41143.1"/>
    </source>
</evidence>
<dbReference type="AlphaFoldDB" id="A0A3D9AIH4"/>
<gene>
    <name evidence="7" type="ORF">DRF68_19150</name>
</gene>
<comment type="subcellular location">
    <subcellularLocation>
        <location evidence="1">Cell membrane</location>
        <topology evidence="1">Multi-pass membrane protein</topology>
    </subcellularLocation>
</comment>
<feature type="transmembrane region" description="Helical" evidence="6">
    <location>
        <begin position="168"/>
        <end position="191"/>
    </location>
</feature>
<evidence type="ECO:0000256" key="2">
    <source>
        <dbReference type="ARBA" id="ARBA00022475"/>
    </source>
</evidence>
<dbReference type="Pfam" id="PF13440">
    <property type="entry name" value="Polysacc_synt_3"/>
    <property type="match status" value="1"/>
</dbReference>
<evidence type="ECO:0008006" key="9">
    <source>
        <dbReference type="Google" id="ProtNLM"/>
    </source>
</evidence>
<evidence type="ECO:0000256" key="5">
    <source>
        <dbReference type="ARBA" id="ARBA00023136"/>
    </source>
</evidence>
<dbReference type="InterPro" id="IPR050833">
    <property type="entry name" value="Poly_Biosynth_Transport"/>
</dbReference>
<comment type="caution">
    <text evidence="7">The sequence shown here is derived from an EMBL/GenBank/DDBJ whole genome shotgun (WGS) entry which is preliminary data.</text>
</comment>
<feature type="transmembrane region" description="Helical" evidence="6">
    <location>
        <begin position="242"/>
        <end position="262"/>
    </location>
</feature>
<sequence>MVKKLTEIFRRPTSLVFADQLIFSGTNFLLTFLLARKLNISDFGLFSSVLLVTYLLVGICNAIVVQPFQILAAKEFTKKSLGFVFQASVVLIMIFSALLLMAKFLPVSALAFFKDNLLAIIAFAAAYVFQDFLRKVLLTIDRIQLVLFIDSIFLLVFPLIWFENSLDLGKSLLIIAIVNAIASLPGVWYCVKNAEFSLKNATLFHYHVTEGKWLLSASIVQWFSSNFFTLVAGIYLGVNALGALRLVQSFFGVINVILQTVENYYLPKTAQLHYQDKKEEKKSLLFSMSKGMMALGILIIGFFIFSEPLITLLGGEQYKQYGFVIKLVSVLYIVILYSYPTRLSIRVLEQNKAFFIGYCISFVFSLLSFHFLLKYGALYGAVAGLVINQILMIVYWKILLNRKQISVWA</sequence>
<keyword evidence="5 6" id="KW-0472">Membrane</keyword>
<keyword evidence="2" id="KW-1003">Cell membrane</keyword>
<feature type="transmembrane region" description="Helical" evidence="6">
    <location>
        <begin position="45"/>
        <end position="68"/>
    </location>
</feature>
<dbReference type="GO" id="GO:0005886">
    <property type="term" value="C:plasma membrane"/>
    <property type="evidence" value="ECO:0007669"/>
    <property type="project" value="UniProtKB-SubCell"/>
</dbReference>